<dbReference type="AlphaFoldDB" id="A0A8H4IJ00"/>
<comment type="caution">
    <text evidence="2">The sequence shown here is derived from an EMBL/GenBank/DDBJ whole genome shotgun (WGS) entry which is preliminary data.</text>
</comment>
<keyword evidence="3" id="KW-1185">Reference proteome</keyword>
<proteinExistence type="predicted"/>
<evidence type="ECO:0000313" key="2">
    <source>
        <dbReference type="EMBL" id="KAF4302057.1"/>
    </source>
</evidence>
<feature type="compositionally biased region" description="Low complexity" evidence="1">
    <location>
        <begin position="121"/>
        <end position="133"/>
    </location>
</feature>
<evidence type="ECO:0008006" key="4">
    <source>
        <dbReference type="Google" id="ProtNLM"/>
    </source>
</evidence>
<reference evidence="2" key="1">
    <citation type="submission" date="2020-04" db="EMBL/GenBank/DDBJ databases">
        <title>Genome Assembly and Annotation of Botryosphaeria dothidea sdau 11-99, a Latent Pathogen of Apple Fruit Ring Rot in China.</title>
        <authorList>
            <person name="Yu C."/>
            <person name="Diao Y."/>
            <person name="Lu Q."/>
            <person name="Zhao J."/>
            <person name="Cui S."/>
            <person name="Peng C."/>
            <person name="He B."/>
            <person name="Liu H."/>
        </authorList>
    </citation>
    <scope>NUCLEOTIDE SEQUENCE [LARGE SCALE GENOMIC DNA]</scope>
    <source>
        <strain evidence="2">Sdau11-99</strain>
    </source>
</reference>
<dbReference type="Proteomes" id="UP000572817">
    <property type="component" value="Unassembled WGS sequence"/>
</dbReference>
<gene>
    <name evidence="2" type="ORF">GTA08_BOTSDO10518</name>
</gene>
<feature type="compositionally biased region" description="Low complexity" evidence="1">
    <location>
        <begin position="1"/>
        <end position="14"/>
    </location>
</feature>
<protein>
    <recommendedName>
        <fullName evidence="4">Integral membrane protein</fullName>
    </recommendedName>
</protein>
<sequence length="1012" mass="111224">MSYNHPYQSYQPSAFPSPPPPPPPPPPPRQSSGFSYASAQTPTLPPRPSPTPGSPNVQDLTAGFTRLSTHGQPSTSQPYVPHAEYYQATSPYTWPTDHGASMSAASQAKYETPPPLPPRPSSQSPWQGSWQAPHSPPPPSYTPQQTWQQPPQSPWTAPSNQPSPQTPSPQWQQTGTYNRPPSPPPAELHSSYQSTCQCAWGQQCYVHPKQPADSSPQGTLTATPVQSPYQQDSYKKPSYQQTYYPPPQSNVPELASESPSYAQRIPQPISSPQSGQPESSQPPATHQPQPSQFVFEMEGSTPGMPEQKHLSEERKKVEPTRGPVPEKLQRTFTDTLRQAGPYFYTPPVQAAVQEETSSEKEPSGVNAEPTETSPNATPDLGVRPESEARPPPHANASRRQDSTSHGGEETPLAGAAPRCYYLKIPNPPANIPTEQPGGYFVPYKCEYPEVNTYADVFWFNHIDVPDFCTCGFCFETRIRQTAFASSFTGRMESKNLKLRCSFGAPRMADALWPQALQTGDLERVKGYMERRVQITNCHGVGGVLGKDASGVRWFAMRGNEIPGFISCEACLEEKVIGTSFQDRFVPYSQPQGPDQKWACDLAIEYLRHGLSHALEASDWNAFVSMASHRVSIPACEGTKGVLAGSRKWYKPANNIPGVVICETCYVDQFGFTPFERNFVENPVQKEMASNQWSCDIAPISVKNAIEAAKMNNDFTPIQTTLSSLASNPICSAGAIASKTWYNLANNATNFDACETCYTGLFACLGLSHLFRAATTPQATTRICDLSLHSPRFKEYAFLYLAVINTPTGESAFLSHVSRFANIPSCSRRDPARNRRWRLLNGLAADLVVCEECHADFTEPTSLAHLLTPWPPSPTDSDPIPRVCDMYSPNMRARWSQLCAATAHDPSSSAPLDAFVAFSQHRHRVYEETMPQCRELLQVAKMRSQQHEVAGAMSSHYHSMALMTGGYGWGGGHGGLYGGQAAAAGAQGVQLMMEMQADVRKVAVLEGRWEAVE</sequence>
<feature type="compositionally biased region" description="Low complexity" evidence="1">
    <location>
        <begin position="142"/>
        <end position="174"/>
    </location>
</feature>
<feature type="compositionally biased region" description="Pro residues" evidence="1">
    <location>
        <begin position="43"/>
        <end position="53"/>
    </location>
</feature>
<feature type="compositionally biased region" description="Basic and acidic residues" evidence="1">
    <location>
        <begin position="306"/>
        <end position="319"/>
    </location>
</feature>
<evidence type="ECO:0000313" key="3">
    <source>
        <dbReference type="Proteomes" id="UP000572817"/>
    </source>
</evidence>
<feature type="compositionally biased region" description="Low complexity" evidence="1">
    <location>
        <begin position="263"/>
        <end position="283"/>
    </location>
</feature>
<feature type="compositionally biased region" description="Pro residues" evidence="1">
    <location>
        <begin position="15"/>
        <end position="29"/>
    </location>
</feature>
<feature type="compositionally biased region" description="Polar residues" evidence="1">
    <location>
        <begin position="66"/>
        <end position="78"/>
    </location>
</feature>
<feature type="compositionally biased region" description="Polar residues" evidence="1">
    <location>
        <begin position="212"/>
        <end position="232"/>
    </location>
</feature>
<dbReference type="EMBL" id="WWBZ02000073">
    <property type="protein sequence ID" value="KAF4302057.1"/>
    <property type="molecule type" value="Genomic_DNA"/>
</dbReference>
<organism evidence="2 3">
    <name type="scientific">Botryosphaeria dothidea</name>
    <dbReference type="NCBI Taxonomy" id="55169"/>
    <lineage>
        <taxon>Eukaryota</taxon>
        <taxon>Fungi</taxon>
        <taxon>Dikarya</taxon>
        <taxon>Ascomycota</taxon>
        <taxon>Pezizomycotina</taxon>
        <taxon>Dothideomycetes</taxon>
        <taxon>Dothideomycetes incertae sedis</taxon>
        <taxon>Botryosphaeriales</taxon>
        <taxon>Botryosphaeriaceae</taxon>
        <taxon>Botryosphaeria</taxon>
    </lineage>
</organism>
<name>A0A8H4IJ00_9PEZI</name>
<accession>A0A8H4IJ00</accession>
<dbReference type="OrthoDB" id="5324692at2759"/>
<evidence type="ECO:0000256" key="1">
    <source>
        <dbReference type="SAM" id="MobiDB-lite"/>
    </source>
</evidence>
<feature type="compositionally biased region" description="Basic and acidic residues" evidence="1">
    <location>
        <begin position="398"/>
        <end position="408"/>
    </location>
</feature>
<feature type="region of interest" description="Disordered" evidence="1">
    <location>
        <begin position="207"/>
        <end position="413"/>
    </location>
</feature>
<feature type="region of interest" description="Disordered" evidence="1">
    <location>
        <begin position="1"/>
        <end position="193"/>
    </location>
</feature>